<proteinExistence type="inferred from homology"/>
<dbReference type="PANTHER" id="PTHR34979">
    <property type="entry name" value="INNER MEMBRANE PROTEIN YGAZ"/>
    <property type="match status" value="1"/>
</dbReference>
<evidence type="ECO:0000256" key="5">
    <source>
        <dbReference type="ARBA" id="ARBA00022692"/>
    </source>
</evidence>
<protein>
    <submittedName>
        <fullName evidence="9">Inner membrane protein YgaZ</fullName>
    </submittedName>
</protein>
<organism evidence="9 10">
    <name type="scientific">Roseovarius litorisediminis</name>
    <dbReference type="NCBI Taxonomy" id="1312363"/>
    <lineage>
        <taxon>Bacteria</taxon>
        <taxon>Pseudomonadati</taxon>
        <taxon>Pseudomonadota</taxon>
        <taxon>Alphaproteobacteria</taxon>
        <taxon>Rhodobacterales</taxon>
        <taxon>Roseobacteraceae</taxon>
        <taxon>Roseovarius</taxon>
    </lineage>
</organism>
<evidence type="ECO:0000256" key="7">
    <source>
        <dbReference type="ARBA" id="ARBA00023136"/>
    </source>
</evidence>
<evidence type="ECO:0000256" key="2">
    <source>
        <dbReference type="ARBA" id="ARBA00010735"/>
    </source>
</evidence>
<keyword evidence="10" id="KW-1185">Reference proteome</keyword>
<dbReference type="Proteomes" id="UP000193827">
    <property type="component" value="Unassembled WGS sequence"/>
</dbReference>
<feature type="transmembrane region" description="Helical" evidence="8">
    <location>
        <begin position="189"/>
        <end position="207"/>
    </location>
</feature>
<feature type="transmembrane region" description="Helical" evidence="8">
    <location>
        <begin position="17"/>
        <end position="35"/>
    </location>
</feature>
<comment type="subcellular location">
    <subcellularLocation>
        <location evidence="1">Cell membrane</location>
        <topology evidence="1">Multi-pass membrane protein</topology>
    </subcellularLocation>
</comment>
<keyword evidence="6 8" id="KW-1133">Transmembrane helix</keyword>
<evidence type="ECO:0000256" key="8">
    <source>
        <dbReference type="SAM" id="Phobius"/>
    </source>
</evidence>
<comment type="similarity">
    <text evidence="2">Belongs to the AzlC family.</text>
</comment>
<dbReference type="GO" id="GO:0005886">
    <property type="term" value="C:plasma membrane"/>
    <property type="evidence" value="ECO:0007669"/>
    <property type="project" value="UniProtKB-SubCell"/>
</dbReference>
<keyword evidence="4" id="KW-1003">Cell membrane</keyword>
<dbReference type="OrthoDB" id="3579489at2"/>
<keyword evidence="3" id="KW-0813">Transport</keyword>
<name>A0A1Y5RN01_9RHOB</name>
<evidence type="ECO:0000256" key="6">
    <source>
        <dbReference type="ARBA" id="ARBA00022989"/>
    </source>
</evidence>
<dbReference type="PANTHER" id="PTHR34979:SF1">
    <property type="entry name" value="INNER MEMBRANE PROTEIN YGAZ"/>
    <property type="match status" value="1"/>
</dbReference>
<keyword evidence="7 8" id="KW-0472">Membrane</keyword>
<dbReference type="Pfam" id="PF03591">
    <property type="entry name" value="AzlC"/>
    <property type="match status" value="1"/>
</dbReference>
<evidence type="ECO:0000256" key="4">
    <source>
        <dbReference type="ARBA" id="ARBA00022475"/>
    </source>
</evidence>
<keyword evidence="5 8" id="KW-0812">Transmembrane</keyword>
<reference evidence="9 10" key="1">
    <citation type="submission" date="2017-03" db="EMBL/GenBank/DDBJ databases">
        <authorList>
            <person name="Afonso C.L."/>
            <person name="Miller P.J."/>
            <person name="Scott M.A."/>
            <person name="Spackman E."/>
            <person name="Goraichik I."/>
            <person name="Dimitrov K.M."/>
            <person name="Suarez D.L."/>
            <person name="Swayne D.E."/>
        </authorList>
    </citation>
    <scope>NUCLEOTIDE SEQUENCE [LARGE SCALE GENOMIC DNA]</scope>
    <source>
        <strain evidence="9 10">CECT 8287</strain>
    </source>
</reference>
<dbReference type="EMBL" id="FWFL01000002">
    <property type="protein sequence ID" value="SLN20915.1"/>
    <property type="molecule type" value="Genomic_DNA"/>
</dbReference>
<feature type="transmembrane region" description="Helical" evidence="8">
    <location>
        <begin position="137"/>
        <end position="160"/>
    </location>
</feature>
<evidence type="ECO:0000313" key="10">
    <source>
        <dbReference type="Proteomes" id="UP000193827"/>
    </source>
</evidence>
<dbReference type="AlphaFoldDB" id="A0A1Y5RN01"/>
<dbReference type="RefSeq" id="WP_085891134.1">
    <property type="nucleotide sequence ID" value="NZ_FWFL01000002.1"/>
</dbReference>
<feature type="transmembrane region" description="Helical" evidence="8">
    <location>
        <begin position="68"/>
        <end position="87"/>
    </location>
</feature>
<accession>A0A1Y5RN01</accession>
<sequence length="244" mass="25559">MPTETTKSIFWQGARDGAPFILVLIPFSTLFGVVATEAGLNILEALTFSVAVLAGAAQFTALQLLSDGAPTTIAIISALAVNLRMALYSASLTPYLGAAPLWQRALAAYFTVDQTYASSILKFADNSHWTLRQRLSYFFGVATPICPMWFLFTVIGALVGASVPDGLALDFAIPITFLALIAPMLRTSAHLAAALVSVIVALISAGLPYNLGLLAAGVAGMMAGAQIEVLTKRRAAISAPGKLL</sequence>
<evidence type="ECO:0000256" key="1">
    <source>
        <dbReference type="ARBA" id="ARBA00004651"/>
    </source>
</evidence>
<dbReference type="GO" id="GO:1903785">
    <property type="term" value="P:L-valine transmembrane transport"/>
    <property type="evidence" value="ECO:0007669"/>
    <property type="project" value="TreeGrafter"/>
</dbReference>
<evidence type="ECO:0000313" key="9">
    <source>
        <dbReference type="EMBL" id="SLN20915.1"/>
    </source>
</evidence>
<gene>
    <name evidence="9" type="primary">ygaZ</name>
    <name evidence="9" type="ORF">PEL8287_00878</name>
</gene>
<evidence type="ECO:0000256" key="3">
    <source>
        <dbReference type="ARBA" id="ARBA00022448"/>
    </source>
</evidence>
<dbReference type="InterPro" id="IPR011606">
    <property type="entry name" value="Brnchd-chn_aa_trnsp_permease"/>
</dbReference>
<feature type="transmembrane region" description="Helical" evidence="8">
    <location>
        <begin position="166"/>
        <end position="182"/>
    </location>
</feature>